<name>Q7MIE9_VIBVY</name>
<protein>
    <submittedName>
        <fullName evidence="1">Uncharacterized protein</fullName>
    </submittedName>
</protein>
<evidence type="ECO:0000313" key="2">
    <source>
        <dbReference type="Proteomes" id="UP000002675"/>
    </source>
</evidence>
<gene>
    <name evidence="1" type="ordered locus">VV2567</name>
</gene>
<proteinExistence type="predicted"/>
<accession>Q7MIE9</accession>
<dbReference type="EMBL" id="BA000037">
    <property type="protein sequence ID" value="BAC95332.1"/>
    <property type="molecule type" value="Genomic_DNA"/>
</dbReference>
<dbReference type="HOGENOM" id="CLU_2903169_0_0_6"/>
<evidence type="ECO:0000313" key="1">
    <source>
        <dbReference type="EMBL" id="BAC95332.1"/>
    </source>
</evidence>
<organism evidence="1 2">
    <name type="scientific">Vibrio vulnificus (strain YJ016)</name>
    <dbReference type="NCBI Taxonomy" id="196600"/>
    <lineage>
        <taxon>Bacteria</taxon>
        <taxon>Pseudomonadati</taxon>
        <taxon>Pseudomonadota</taxon>
        <taxon>Gammaproteobacteria</taxon>
        <taxon>Vibrionales</taxon>
        <taxon>Vibrionaceae</taxon>
        <taxon>Vibrio</taxon>
    </lineage>
</organism>
<sequence>MPEEIKIAKQKMAKSVIGWGNKFPKYSTVSRKRVKSGFFGEVCLIEADELICSLLVVFPMHL</sequence>
<reference evidence="1 2" key="1">
    <citation type="journal article" date="2003" name="Genome Res.">
        <title>Comparative genome analysis of Vibrio vulnificus, a marine pathogen.</title>
        <authorList>
            <person name="Chen C.Y."/>
            <person name="Wu K.M."/>
            <person name="Chang Y.C."/>
            <person name="Chang C.H."/>
            <person name="Tsai H.C."/>
            <person name="Liao T.L."/>
            <person name="Liu Y.M."/>
            <person name="Chen H.J."/>
            <person name="Shen A.B."/>
            <person name="Li J.C."/>
            <person name="Su T.L."/>
            <person name="Shao C.P."/>
            <person name="Lee C.T."/>
            <person name="Hor L.I."/>
            <person name="Tsai S.F."/>
        </authorList>
    </citation>
    <scope>NUCLEOTIDE SEQUENCE [LARGE SCALE GENOMIC DNA]</scope>
    <source>
        <strain evidence="1 2">YJ016</strain>
    </source>
</reference>
<dbReference type="AlphaFoldDB" id="Q7MIE9"/>
<dbReference type="Proteomes" id="UP000002675">
    <property type="component" value="Chromosome I"/>
</dbReference>
<dbReference type="KEGG" id="vvy:VV2567"/>